<evidence type="ECO:0000256" key="1">
    <source>
        <dbReference type="ARBA" id="ARBA00012771"/>
    </source>
</evidence>
<dbReference type="Gene3D" id="1.10.8.10">
    <property type="entry name" value="DNA helicase RuvA subunit, C-terminal domain"/>
    <property type="match status" value="1"/>
</dbReference>
<keyword evidence="2 8" id="KW-0489">Methyltransferase</keyword>
<dbReference type="InterPro" id="IPR029063">
    <property type="entry name" value="SAM-dependent_MTases_sf"/>
</dbReference>
<dbReference type="Gene3D" id="3.40.50.150">
    <property type="entry name" value="Vaccinia Virus protein VP39"/>
    <property type="match status" value="1"/>
</dbReference>
<protein>
    <recommendedName>
        <fullName evidence="1">peptide chain release factor N(5)-glutamine methyltransferase</fullName>
        <ecNumber evidence="1">2.1.1.297</ecNumber>
    </recommendedName>
</protein>
<dbReference type="InterPro" id="IPR040758">
    <property type="entry name" value="PrmC_N"/>
</dbReference>
<evidence type="ECO:0000259" key="6">
    <source>
        <dbReference type="Pfam" id="PF05175"/>
    </source>
</evidence>
<reference evidence="8" key="1">
    <citation type="submission" date="2020-02" db="EMBL/GenBank/DDBJ databases">
        <authorList>
            <person name="Meier V. D."/>
        </authorList>
    </citation>
    <scope>NUCLEOTIDE SEQUENCE</scope>
    <source>
        <strain evidence="8">AVDCRST_MAG17</strain>
    </source>
</reference>
<dbReference type="Pfam" id="PF05175">
    <property type="entry name" value="MTS"/>
    <property type="match status" value="1"/>
</dbReference>
<comment type="catalytic activity">
    <reaction evidence="5">
        <text>L-glutaminyl-[peptide chain release factor] + S-adenosyl-L-methionine = N(5)-methyl-L-glutaminyl-[peptide chain release factor] + S-adenosyl-L-homocysteine + H(+)</text>
        <dbReference type="Rhea" id="RHEA:42896"/>
        <dbReference type="Rhea" id="RHEA-COMP:10271"/>
        <dbReference type="Rhea" id="RHEA-COMP:10272"/>
        <dbReference type="ChEBI" id="CHEBI:15378"/>
        <dbReference type="ChEBI" id="CHEBI:30011"/>
        <dbReference type="ChEBI" id="CHEBI:57856"/>
        <dbReference type="ChEBI" id="CHEBI:59789"/>
        <dbReference type="ChEBI" id="CHEBI:61891"/>
        <dbReference type="EC" id="2.1.1.297"/>
    </reaction>
</comment>
<evidence type="ECO:0000313" key="8">
    <source>
        <dbReference type="EMBL" id="CAA9486542.1"/>
    </source>
</evidence>
<feature type="domain" description="Methyltransferase small" evidence="6">
    <location>
        <begin position="86"/>
        <end position="183"/>
    </location>
</feature>
<dbReference type="PANTHER" id="PTHR18895:SF74">
    <property type="entry name" value="MTRF1L RELEASE FACTOR GLUTAMINE METHYLTRANSFERASE"/>
    <property type="match status" value="1"/>
</dbReference>
<dbReference type="InterPro" id="IPR007848">
    <property type="entry name" value="Small_mtfrase_dom"/>
</dbReference>
<dbReference type="NCBIfam" id="TIGR03534">
    <property type="entry name" value="RF_mod_PrmC"/>
    <property type="match status" value="1"/>
</dbReference>
<dbReference type="InterPro" id="IPR004556">
    <property type="entry name" value="HemK-like"/>
</dbReference>
<dbReference type="EC" id="2.1.1.297" evidence="1"/>
<dbReference type="EMBL" id="CADCVV010000038">
    <property type="protein sequence ID" value="CAA9486542.1"/>
    <property type="molecule type" value="Genomic_DNA"/>
</dbReference>
<dbReference type="Pfam" id="PF17827">
    <property type="entry name" value="PrmC_N"/>
    <property type="match status" value="1"/>
</dbReference>
<keyword evidence="4" id="KW-0949">S-adenosyl-L-methionine</keyword>
<proteinExistence type="predicted"/>
<dbReference type="CDD" id="cd02440">
    <property type="entry name" value="AdoMet_MTases"/>
    <property type="match status" value="1"/>
</dbReference>
<accession>A0A6J4S6G4</accession>
<evidence type="ECO:0000256" key="4">
    <source>
        <dbReference type="ARBA" id="ARBA00022691"/>
    </source>
</evidence>
<evidence type="ECO:0000256" key="5">
    <source>
        <dbReference type="ARBA" id="ARBA00048391"/>
    </source>
</evidence>
<name>A0A6J4S6G4_9ACTN</name>
<dbReference type="PANTHER" id="PTHR18895">
    <property type="entry name" value="HEMK METHYLTRANSFERASE"/>
    <property type="match status" value="1"/>
</dbReference>
<keyword evidence="3 8" id="KW-0808">Transferase</keyword>
<gene>
    <name evidence="8" type="ORF">AVDCRST_MAG17-519</name>
</gene>
<dbReference type="AlphaFoldDB" id="A0A6J4S6G4"/>
<dbReference type="NCBIfam" id="TIGR00536">
    <property type="entry name" value="hemK_fam"/>
    <property type="match status" value="1"/>
</dbReference>
<evidence type="ECO:0000259" key="7">
    <source>
        <dbReference type="Pfam" id="PF17827"/>
    </source>
</evidence>
<evidence type="ECO:0000256" key="2">
    <source>
        <dbReference type="ARBA" id="ARBA00022603"/>
    </source>
</evidence>
<dbReference type="GO" id="GO:0032259">
    <property type="term" value="P:methylation"/>
    <property type="evidence" value="ECO:0007669"/>
    <property type="project" value="UniProtKB-KW"/>
</dbReference>
<dbReference type="InterPro" id="IPR050320">
    <property type="entry name" value="N5-glutamine_MTase"/>
</dbReference>
<sequence length="254" mass="26775">MAAARRLAAAGCGTPAADAKALAEDLVASSGRASLTRFEELVARRAEREPLAYLLGRQTFRGLELSVDARVLVPRPHTEALVEEGLTLARGARALDLCTGSGAVALALARERPDLRITGADVSPSALDVARENGERLGIRIDWIESDLLCGVPGPWDAVLANVPYIAADAETELAPELVVHEPKQAFRGGPDGLDLVRRLIAQAADVPWLALEVGDEHAQTVAALLSDAGFGKVAIRLDFTGIERVVVGARRGG</sequence>
<organism evidence="8">
    <name type="scientific">uncultured Solirubrobacterales bacterium</name>
    <dbReference type="NCBI Taxonomy" id="768556"/>
    <lineage>
        <taxon>Bacteria</taxon>
        <taxon>Bacillati</taxon>
        <taxon>Actinomycetota</taxon>
        <taxon>Thermoleophilia</taxon>
        <taxon>Solirubrobacterales</taxon>
        <taxon>environmental samples</taxon>
    </lineage>
</organism>
<dbReference type="GO" id="GO:0102559">
    <property type="term" value="F:peptide chain release factor N(5)-glutamine methyltransferase activity"/>
    <property type="evidence" value="ECO:0007669"/>
    <property type="project" value="UniProtKB-EC"/>
</dbReference>
<feature type="domain" description="Release factor glutamine methyltransferase N-terminal" evidence="7">
    <location>
        <begin position="3"/>
        <end position="56"/>
    </location>
</feature>
<dbReference type="SUPFAM" id="SSF53335">
    <property type="entry name" value="S-adenosyl-L-methionine-dependent methyltransferases"/>
    <property type="match status" value="1"/>
</dbReference>
<dbReference type="InterPro" id="IPR019874">
    <property type="entry name" value="RF_methyltr_PrmC"/>
</dbReference>
<evidence type="ECO:0000256" key="3">
    <source>
        <dbReference type="ARBA" id="ARBA00022679"/>
    </source>
</evidence>